<dbReference type="AlphaFoldDB" id="A0A5D4H9D9"/>
<dbReference type="GO" id="GO:0016757">
    <property type="term" value="F:glycosyltransferase activity"/>
    <property type="evidence" value="ECO:0007669"/>
    <property type="project" value="InterPro"/>
</dbReference>
<evidence type="ECO:0000259" key="1">
    <source>
        <dbReference type="Pfam" id="PF00534"/>
    </source>
</evidence>
<feature type="domain" description="Glycosyl transferase family 1" evidence="1">
    <location>
        <begin position="177"/>
        <end position="344"/>
    </location>
</feature>
<name>A0A5D4H9D9_9SPHI</name>
<organism evidence="2 3">
    <name type="scientific">Sphingobacterium phlebotomi</name>
    <dbReference type="NCBI Taxonomy" id="2605433"/>
    <lineage>
        <taxon>Bacteria</taxon>
        <taxon>Pseudomonadati</taxon>
        <taxon>Bacteroidota</taxon>
        <taxon>Sphingobacteriia</taxon>
        <taxon>Sphingobacteriales</taxon>
        <taxon>Sphingobacteriaceae</taxon>
        <taxon>Sphingobacterium</taxon>
    </lineage>
</organism>
<evidence type="ECO:0000313" key="3">
    <source>
        <dbReference type="Proteomes" id="UP000322362"/>
    </source>
</evidence>
<keyword evidence="2" id="KW-0808">Transferase</keyword>
<reference evidence="2 3" key="1">
    <citation type="submission" date="2019-08" db="EMBL/GenBank/DDBJ databases">
        <title>Phlebobacter frassis gen. nov. sp. nov., a new member of family Sphingobacteriaceae isolated from sand fly rearing media.</title>
        <authorList>
            <person name="Kakumanu M.L."/>
            <person name="Marayati B.F."/>
            <person name="Wada-Katsumata A."/>
            <person name="Wasserberg G."/>
            <person name="Schal C."/>
            <person name="Apperson C.S."/>
            <person name="Ponnusamy L."/>
        </authorList>
    </citation>
    <scope>NUCLEOTIDE SEQUENCE [LARGE SCALE GENOMIC DNA]</scope>
    <source>
        <strain evidence="2 3">SSI9</strain>
    </source>
</reference>
<protein>
    <submittedName>
        <fullName evidence="2">Glycosyltransferase</fullName>
    </submittedName>
</protein>
<dbReference type="SUPFAM" id="SSF53756">
    <property type="entry name" value="UDP-Glycosyltransferase/glycogen phosphorylase"/>
    <property type="match status" value="1"/>
</dbReference>
<dbReference type="Pfam" id="PF00534">
    <property type="entry name" value="Glycos_transf_1"/>
    <property type="match status" value="1"/>
</dbReference>
<sequence>MKILYFIENLRSGGKERRLLELLIYIKQTTSYSIVLVLMDDWVDYPYLQKMNISYVALGRTRLKKDPLVFKRFYDIVQKTKPDIIHTWGPTATFYAIPTKILTRRRLVANIISNAKKSYDPLSFKHLVYKMGFLFSDVILSNSKAGLKAYGVDDNPKSNFIYNGVRLERFNVKIDEDVYRRSLGINDKKIILMVASTAKNKDYDLLIDIAIESQKKKSEIFFLAVGRGPELGRLKSRVAKSKLSNIIFLGGRTDVEELISIADICVLFTNNAIHGEGISNSLIEYMAMSKPVISTDRVGGTSEVIDEGETGFIAISSASNILKKIEELLASPDEIKKLGANGRQKVERRFSIDIMGQRFVDLYSEL</sequence>
<proteinExistence type="predicted"/>
<dbReference type="PANTHER" id="PTHR12526">
    <property type="entry name" value="GLYCOSYLTRANSFERASE"/>
    <property type="match status" value="1"/>
</dbReference>
<dbReference type="RefSeq" id="WP_148918430.1">
    <property type="nucleotide sequence ID" value="NZ_VTAV01000003.1"/>
</dbReference>
<dbReference type="Gene3D" id="3.40.50.2000">
    <property type="entry name" value="Glycogen Phosphorylase B"/>
    <property type="match status" value="2"/>
</dbReference>
<dbReference type="Proteomes" id="UP000322362">
    <property type="component" value="Unassembled WGS sequence"/>
</dbReference>
<evidence type="ECO:0000313" key="2">
    <source>
        <dbReference type="EMBL" id="TYR36843.1"/>
    </source>
</evidence>
<gene>
    <name evidence="2" type="ORF">FXV77_06595</name>
</gene>
<dbReference type="EMBL" id="VTAV01000003">
    <property type="protein sequence ID" value="TYR36843.1"/>
    <property type="molecule type" value="Genomic_DNA"/>
</dbReference>
<accession>A0A5D4H9D9</accession>
<keyword evidence="3" id="KW-1185">Reference proteome</keyword>
<dbReference type="InterPro" id="IPR001296">
    <property type="entry name" value="Glyco_trans_1"/>
</dbReference>
<comment type="caution">
    <text evidence="2">The sequence shown here is derived from an EMBL/GenBank/DDBJ whole genome shotgun (WGS) entry which is preliminary data.</text>
</comment>